<keyword evidence="3" id="KW-1185">Reference proteome</keyword>
<dbReference type="AlphaFoldDB" id="A0A9N7YIR9"/>
<proteinExistence type="predicted"/>
<dbReference type="EMBL" id="CADEAL010000946">
    <property type="protein sequence ID" value="CAB1427143.1"/>
    <property type="molecule type" value="Genomic_DNA"/>
</dbReference>
<evidence type="ECO:0000313" key="3">
    <source>
        <dbReference type="Proteomes" id="UP001153269"/>
    </source>
</evidence>
<comment type="caution">
    <text evidence="2">The sequence shown here is derived from an EMBL/GenBank/DDBJ whole genome shotgun (WGS) entry which is preliminary data.</text>
</comment>
<feature type="signal peptide" evidence="1">
    <location>
        <begin position="1"/>
        <end position="19"/>
    </location>
</feature>
<organism evidence="2 3">
    <name type="scientific">Pleuronectes platessa</name>
    <name type="common">European plaice</name>
    <dbReference type="NCBI Taxonomy" id="8262"/>
    <lineage>
        <taxon>Eukaryota</taxon>
        <taxon>Metazoa</taxon>
        <taxon>Chordata</taxon>
        <taxon>Craniata</taxon>
        <taxon>Vertebrata</taxon>
        <taxon>Euteleostomi</taxon>
        <taxon>Actinopterygii</taxon>
        <taxon>Neopterygii</taxon>
        <taxon>Teleostei</taxon>
        <taxon>Neoteleostei</taxon>
        <taxon>Acanthomorphata</taxon>
        <taxon>Carangaria</taxon>
        <taxon>Pleuronectiformes</taxon>
        <taxon>Pleuronectoidei</taxon>
        <taxon>Pleuronectidae</taxon>
        <taxon>Pleuronectes</taxon>
    </lineage>
</organism>
<evidence type="ECO:0000313" key="2">
    <source>
        <dbReference type="EMBL" id="CAB1427143.1"/>
    </source>
</evidence>
<reference evidence="2" key="1">
    <citation type="submission" date="2020-03" db="EMBL/GenBank/DDBJ databases">
        <authorList>
            <person name="Weist P."/>
        </authorList>
    </citation>
    <scope>NUCLEOTIDE SEQUENCE</scope>
</reference>
<protein>
    <submittedName>
        <fullName evidence="2">Uncharacterized protein</fullName>
    </submittedName>
</protein>
<feature type="chain" id="PRO_5040471482" evidence="1">
    <location>
        <begin position="20"/>
        <end position="161"/>
    </location>
</feature>
<accession>A0A9N7YIR9</accession>
<sequence>MSQSAHLLSAGIFPLTCLCSTLPVSHTSSSGQLSTPVTALAAFKPAPVSASVPDCSCVMPDFQRVFPGLITCCRPPTCLPRLCPGHYLPLLSSTTSFAYSLLVTLLLGSVATQLTTGPVYQLGNPSAVTLPSVSDTRLAPAQISQMITVSRDFLPCHCLNC</sequence>
<dbReference type="Proteomes" id="UP001153269">
    <property type="component" value="Unassembled WGS sequence"/>
</dbReference>
<name>A0A9N7YIR9_PLEPL</name>
<keyword evidence="1" id="KW-0732">Signal</keyword>
<gene>
    <name evidence="2" type="ORF">PLEPLA_LOCUS15081</name>
</gene>
<evidence type="ECO:0000256" key="1">
    <source>
        <dbReference type="SAM" id="SignalP"/>
    </source>
</evidence>